<name>A0AAE8YHK6_9CAUD</name>
<dbReference type="Pfam" id="PF04404">
    <property type="entry name" value="ERF"/>
    <property type="match status" value="1"/>
</dbReference>
<sequence>MSKEFYGKLSSIVKELKAPKGQYNSFGNYKYRNCEDILEAVKPLLDGLFLSISDEIVVIGDRYYVKATATITDGESSHSASALARESLSKKGMDDAQVTGATSSYARKYCLNGLFGIDDSKDPDSDEHRNNADNRSKQQNQNQNNGNRNSQPPKLNETEISELCDKMGMAASMGELKQLFAKAFKMTTGHALQKNVQQIYAESKAKLESS</sequence>
<gene>
    <name evidence="2" type="ORF">pdc_043</name>
</gene>
<accession>A0AAE8YHK6</accession>
<feature type="compositionally biased region" description="Basic and acidic residues" evidence="1">
    <location>
        <begin position="120"/>
        <end position="136"/>
    </location>
</feature>
<evidence type="ECO:0000313" key="3">
    <source>
        <dbReference type="Proteomes" id="UP000828384"/>
    </source>
</evidence>
<organism evidence="2 3">
    <name type="scientific">Pantoea phage PdC23</name>
    <dbReference type="NCBI Taxonomy" id="2894356"/>
    <lineage>
        <taxon>Viruses</taxon>
        <taxon>Duplodnaviria</taxon>
        <taxon>Heunggongvirae</taxon>
        <taxon>Uroviricota</taxon>
        <taxon>Caudoviricetes</taxon>
        <taxon>Felixviridae</taxon>
        <taxon>Certevirus</taxon>
        <taxon>Certevirus C23</taxon>
    </lineage>
</organism>
<dbReference type="Proteomes" id="UP000828384">
    <property type="component" value="Segment"/>
</dbReference>
<reference evidence="2" key="1">
    <citation type="journal article" date="2022" name="Curr. Microbiol.">
        <title>Isolation, Characterization, and Comparative Genomic Analysis of vB_Pd_C23, a Novel Bacteriophage of Pantoea dispersa.</title>
        <authorList>
            <person name="Grami E."/>
            <person name="Laadouze I."/>
            <person name="Ben Tiba S."/>
            <person name="Hafiane A."/>
            <person name="Sealey K.S."/>
            <person name="Saidi N."/>
        </authorList>
    </citation>
    <scope>NUCLEOTIDE SEQUENCE</scope>
</reference>
<evidence type="ECO:0000313" key="2">
    <source>
        <dbReference type="EMBL" id="UGC97756.1"/>
    </source>
</evidence>
<evidence type="ECO:0000256" key="1">
    <source>
        <dbReference type="SAM" id="MobiDB-lite"/>
    </source>
</evidence>
<protein>
    <submittedName>
        <fullName evidence="2">Essential recombination function protein</fullName>
    </submittedName>
</protein>
<keyword evidence="3" id="KW-1185">Reference proteome</keyword>
<feature type="region of interest" description="Disordered" evidence="1">
    <location>
        <begin position="75"/>
        <end position="96"/>
    </location>
</feature>
<dbReference type="InterPro" id="IPR007499">
    <property type="entry name" value="ERF_bacteria_virus"/>
</dbReference>
<feature type="region of interest" description="Disordered" evidence="1">
    <location>
        <begin position="120"/>
        <end position="155"/>
    </location>
</feature>
<dbReference type="EMBL" id="OL396571">
    <property type="protein sequence ID" value="UGC97756.1"/>
    <property type="molecule type" value="Genomic_DNA"/>
</dbReference>
<feature type="compositionally biased region" description="Low complexity" evidence="1">
    <location>
        <begin position="137"/>
        <end position="151"/>
    </location>
</feature>
<proteinExistence type="predicted"/>